<protein>
    <submittedName>
        <fullName evidence="8">ShKT domain-containing protein</fullName>
    </submittedName>
</protein>
<dbReference type="InterPro" id="IPR003582">
    <property type="entry name" value="ShKT_dom"/>
</dbReference>
<evidence type="ECO:0000256" key="3">
    <source>
        <dbReference type="SAM" id="SignalP"/>
    </source>
</evidence>
<reference evidence="8" key="1">
    <citation type="submission" date="2017-02" db="UniProtKB">
        <authorList>
            <consortium name="WormBaseParasite"/>
        </authorList>
    </citation>
    <scope>IDENTIFICATION</scope>
</reference>
<evidence type="ECO:0000313" key="5">
    <source>
        <dbReference type="EMBL" id="VDN53677.1"/>
    </source>
</evidence>
<comment type="caution">
    <text evidence="1">Lacks conserved residue(s) required for the propagation of feature annotation.</text>
</comment>
<feature type="signal peptide" evidence="3">
    <location>
        <begin position="1"/>
        <end position="16"/>
    </location>
</feature>
<dbReference type="PROSITE" id="PS51670">
    <property type="entry name" value="SHKT"/>
    <property type="match status" value="1"/>
</dbReference>
<evidence type="ECO:0000313" key="6">
    <source>
        <dbReference type="Proteomes" id="UP000038040"/>
    </source>
</evidence>
<name>A0A0N4UQ52_DRAME</name>
<dbReference type="WBParaSite" id="DME_0001012001-mRNA-1">
    <property type="protein sequence ID" value="DME_0001012001-mRNA-1"/>
    <property type="gene ID" value="DME_0001012001"/>
</dbReference>
<feature type="chain" id="PRO_5033229948" evidence="3">
    <location>
        <begin position="17"/>
        <end position="154"/>
    </location>
</feature>
<keyword evidence="3" id="KW-0732">Signal</keyword>
<organism evidence="6 8">
    <name type="scientific">Dracunculus medinensis</name>
    <name type="common">Guinea worm</name>
    <dbReference type="NCBI Taxonomy" id="318479"/>
    <lineage>
        <taxon>Eukaryota</taxon>
        <taxon>Metazoa</taxon>
        <taxon>Ecdysozoa</taxon>
        <taxon>Nematoda</taxon>
        <taxon>Chromadorea</taxon>
        <taxon>Rhabditida</taxon>
        <taxon>Spirurina</taxon>
        <taxon>Dracunculoidea</taxon>
        <taxon>Dracunculidae</taxon>
        <taxon>Dracunculus</taxon>
    </lineage>
</organism>
<dbReference type="EMBL" id="UYYG01000162">
    <property type="protein sequence ID" value="VDN53677.1"/>
    <property type="molecule type" value="Genomic_DNA"/>
</dbReference>
<evidence type="ECO:0000313" key="8">
    <source>
        <dbReference type="WBParaSite" id="DME_0001012001-mRNA-1"/>
    </source>
</evidence>
<dbReference type="Proteomes" id="UP000038040">
    <property type="component" value="Unplaced"/>
</dbReference>
<evidence type="ECO:0000259" key="4">
    <source>
        <dbReference type="PROSITE" id="PS51670"/>
    </source>
</evidence>
<feature type="region of interest" description="Disordered" evidence="2">
    <location>
        <begin position="20"/>
        <end position="41"/>
    </location>
</feature>
<dbReference type="AlphaFoldDB" id="A0A0N4UQ52"/>
<dbReference type="Proteomes" id="UP000274756">
    <property type="component" value="Unassembled WGS sequence"/>
</dbReference>
<proteinExistence type="predicted"/>
<evidence type="ECO:0000256" key="2">
    <source>
        <dbReference type="SAM" id="MobiDB-lite"/>
    </source>
</evidence>
<evidence type="ECO:0000256" key="1">
    <source>
        <dbReference type="PROSITE-ProRule" id="PRU01005"/>
    </source>
</evidence>
<reference evidence="5 7" key="2">
    <citation type="submission" date="2018-11" db="EMBL/GenBank/DDBJ databases">
        <authorList>
            <consortium name="Pathogen Informatics"/>
        </authorList>
    </citation>
    <scope>NUCLEOTIDE SEQUENCE [LARGE SCALE GENOMIC DNA]</scope>
</reference>
<gene>
    <name evidence="5" type="ORF">DME_LOCUS3650</name>
</gene>
<sequence length="154" mass="16735">MLILVLISLIIIAAEEESSSDNESPAAVENNNIDEGVKKNEGPIPQEEVIFTIAPKPSDTGNATENCQKHRDKVPCLCAMFNTSCSLPRIKELCPKTCLCNKVLNAVPMQIPTEGACEDRRSDCEELAAKNCCNKATMEARMKELCPKSCGSCT</sequence>
<feature type="domain" description="ShKT" evidence="4">
    <location>
        <begin position="117"/>
        <end position="153"/>
    </location>
</feature>
<dbReference type="Gene3D" id="1.10.10.1940">
    <property type="match status" value="1"/>
</dbReference>
<evidence type="ECO:0000313" key="7">
    <source>
        <dbReference type="Proteomes" id="UP000274756"/>
    </source>
</evidence>
<dbReference type="SMART" id="SM00254">
    <property type="entry name" value="ShKT"/>
    <property type="match status" value="2"/>
</dbReference>
<dbReference type="Pfam" id="PF01549">
    <property type="entry name" value="ShK"/>
    <property type="match status" value="1"/>
</dbReference>
<keyword evidence="7" id="KW-1185">Reference proteome</keyword>
<accession>A0A0N4UQ52</accession>